<dbReference type="RefSeq" id="WP_149728766.1">
    <property type="nucleotide sequence ID" value="NZ_VUJV01000003.1"/>
</dbReference>
<dbReference type="AlphaFoldDB" id="A0A5B1LFI8"/>
<keyword evidence="4" id="KW-1185">Reference proteome</keyword>
<evidence type="ECO:0000313" key="4">
    <source>
        <dbReference type="Proteomes" id="UP000325003"/>
    </source>
</evidence>
<reference evidence="3 4" key="2">
    <citation type="submission" date="2019-09" db="EMBL/GenBank/DDBJ databases">
        <authorList>
            <person name="Jin C."/>
        </authorList>
    </citation>
    <scope>NUCLEOTIDE SEQUENCE [LARGE SCALE GENOMIC DNA]</scope>
    <source>
        <strain evidence="3 4">BN130099</strain>
    </source>
</reference>
<dbReference type="SUPFAM" id="SSF52266">
    <property type="entry name" value="SGNH hydrolase"/>
    <property type="match status" value="1"/>
</dbReference>
<evidence type="ECO:0000256" key="1">
    <source>
        <dbReference type="ARBA" id="ARBA00022801"/>
    </source>
</evidence>
<keyword evidence="1" id="KW-0378">Hydrolase</keyword>
<comment type="caution">
    <text evidence="3">The sequence shown here is derived from an EMBL/GenBank/DDBJ whole genome shotgun (WGS) entry which is preliminary data.</text>
</comment>
<gene>
    <name evidence="3" type="ORF">F0U44_13435</name>
</gene>
<name>A0A5B1LFI8_9ACTN</name>
<dbReference type="EMBL" id="VUJV01000003">
    <property type="protein sequence ID" value="KAA1419432.1"/>
    <property type="molecule type" value="Genomic_DNA"/>
</dbReference>
<sequence>MHILAIGQSNLANHCGTAGASEFGEALVNGELYPLSDPVRGGTGPDGSVWPRVADRLAGQSWPGSLRLTLAAVGATSIAEWLPGAKCFTALAERFAAGDGEGVTHVVWQQGEKDTLLETSTADYTAMFLQLYEGVTDVVGVVPWIICRSSYRMGVTNPDVIEAQAKLAASLPLGVEGPYLDSFGPELRRDDTHFNDAGLEQFADLLVDTLLQTAPEAAS</sequence>
<evidence type="ECO:0000313" key="3">
    <source>
        <dbReference type="EMBL" id="KAA1419432.1"/>
    </source>
</evidence>
<dbReference type="Proteomes" id="UP000325003">
    <property type="component" value="Unassembled WGS sequence"/>
</dbReference>
<dbReference type="GO" id="GO:0016787">
    <property type="term" value="F:hydrolase activity"/>
    <property type="evidence" value="ECO:0007669"/>
    <property type="project" value="UniProtKB-KW"/>
</dbReference>
<reference evidence="3 4" key="1">
    <citation type="submission" date="2019-09" db="EMBL/GenBank/DDBJ databases">
        <title>Nocardioides panacisoli sp. nov., isolated from the soil of a ginseng field.</title>
        <authorList>
            <person name="Cho C."/>
        </authorList>
    </citation>
    <scope>NUCLEOTIDE SEQUENCE [LARGE SCALE GENOMIC DNA]</scope>
    <source>
        <strain evidence="3 4">BN130099</strain>
    </source>
</reference>
<dbReference type="InterPro" id="IPR036514">
    <property type="entry name" value="SGNH_hydro_sf"/>
</dbReference>
<feature type="domain" description="Sialate O-acetylesterase" evidence="2">
    <location>
        <begin position="66"/>
        <end position="211"/>
    </location>
</feature>
<protein>
    <submittedName>
        <fullName evidence="3">Sialate O-acetylesterase</fullName>
    </submittedName>
</protein>
<organism evidence="3 4">
    <name type="scientific">Nocardioides humilatus</name>
    <dbReference type="NCBI Taxonomy" id="2607660"/>
    <lineage>
        <taxon>Bacteria</taxon>
        <taxon>Bacillati</taxon>
        <taxon>Actinomycetota</taxon>
        <taxon>Actinomycetes</taxon>
        <taxon>Propionibacteriales</taxon>
        <taxon>Nocardioidaceae</taxon>
        <taxon>Nocardioides</taxon>
    </lineage>
</organism>
<dbReference type="Pfam" id="PF03629">
    <property type="entry name" value="SASA"/>
    <property type="match status" value="1"/>
</dbReference>
<evidence type="ECO:0000259" key="2">
    <source>
        <dbReference type="Pfam" id="PF03629"/>
    </source>
</evidence>
<accession>A0A5B1LFI8</accession>
<proteinExistence type="predicted"/>
<dbReference type="Gene3D" id="3.40.50.1110">
    <property type="entry name" value="SGNH hydrolase"/>
    <property type="match status" value="1"/>
</dbReference>
<dbReference type="InterPro" id="IPR005181">
    <property type="entry name" value="SASA"/>
</dbReference>